<feature type="compositionally biased region" description="Polar residues" evidence="2">
    <location>
        <begin position="522"/>
        <end position="532"/>
    </location>
</feature>
<organism evidence="3 4">
    <name type="scientific">Tetradesmus obliquus</name>
    <name type="common">Green alga</name>
    <name type="synonym">Acutodesmus obliquus</name>
    <dbReference type="NCBI Taxonomy" id="3088"/>
    <lineage>
        <taxon>Eukaryota</taxon>
        <taxon>Viridiplantae</taxon>
        <taxon>Chlorophyta</taxon>
        <taxon>core chlorophytes</taxon>
        <taxon>Chlorophyceae</taxon>
        <taxon>CS clade</taxon>
        <taxon>Sphaeropleales</taxon>
        <taxon>Scenedesmaceae</taxon>
        <taxon>Tetradesmus</taxon>
    </lineage>
</organism>
<dbReference type="Gene3D" id="3.80.10.10">
    <property type="entry name" value="Ribonuclease Inhibitor"/>
    <property type="match status" value="1"/>
</dbReference>
<dbReference type="SUPFAM" id="SSF52058">
    <property type="entry name" value="L domain-like"/>
    <property type="match status" value="1"/>
</dbReference>
<dbReference type="EMBL" id="FNXT01001194">
    <property type="protein sequence ID" value="SZX73618.1"/>
    <property type="molecule type" value="Genomic_DNA"/>
</dbReference>
<keyword evidence="4" id="KW-1185">Reference proteome</keyword>
<protein>
    <recommendedName>
        <fullName evidence="5">F-box domain-containing protein</fullName>
    </recommendedName>
</protein>
<feature type="region of interest" description="Disordered" evidence="2">
    <location>
        <begin position="469"/>
        <end position="536"/>
    </location>
</feature>
<proteinExistence type="predicted"/>
<feature type="compositionally biased region" description="Polar residues" evidence="2">
    <location>
        <begin position="472"/>
        <end position="483"/>
    </location>
</feature>
<dbReference type="AlphaFoldDB" id="A0A383W7K5"/>
<feature type="compositionally biased region" description="Low complexity" evidence="2">
    <location>
        <begin position="500"/>
        <end position="513"/>
    </location>
</feature>
<feature type="region of interest" description="Disordered" evidence="2">
    <location>
        <begin position="1"/>
        <end position="20"/>
    </location>
</feature>
<reference evidence="3 4" key="1">
    <citation type="submission" date="2016-10" db="EMBL/GenBank/DDBJ databases">
        <authorList>
            <person name="Cai Z."/>
        </authorList>
    </citation>
    <scope>NUCLEOTIDE SEQUENCE [LARGE SCALE GENOMIC DNA]</scope>
</reference>
<comment type="subcellular location">
    <subcellularLocation>
        <location evidence="1">Cytoplasm</location>
        <location evidence="1">Cytoskeleton</location>
        <location evidence="1">Cilium axoneme</location>
    </subcellularLocation>
</comment>
<evidence type="ECO:0000313" key="4">
    <source>
        <dbReference type="Proteomes" id="UP000256970"/>
    </source>
</evidence>
<sequence length="691" mass="71055">MLVLSRGRPSPSRGLEHESTRQHDLPLVVLRSIFAHSSPQQWPVLRQVSKQLAEVGREFICSITVRSWARQQLPAPALLHVLRQRITQLRVVSKPDWCKLQSLLSCKSKHTGPRRGMPQLRHLILQEPSLPLALPSSCAALLQGITRLDISCPGALTLPRFAKLTQLRAASFSSTVSLVQLAQFAPNLEQLWASSLDCSSGSSSSSNSSTSAASAAAGAVLPRLTHLGCRSLSAVQLSTAAAANSNQAAASATARPGNSPPAAAAAAAAAAASAAGMQCRFPSLRVLTCLPSIAVPCTGSTPAQVASSSNSSSSNRSSFEPCIFQPAALGPCPGLQALRISGNLGYASAAAALQQLLASPMELEQLTRLSLHSGSRCVSAFTCVNALSQLQQLQHVTVTGSCSRPGRVALLIEQLALLPQLQCVALPAELLCRQCSTSGGSSAVQHALDRLVMQSSTLTRLVFLPGTAGRLQPQQRQHSNKSVGRSCDSSGSGGGGAGDGSSSSSSSSSASAANEKHDRATSIGTTNASCTGHASRSCCRNNSSSSSSTARTACQHPRQVSEAAAVLHSAWLAAAAFAGLFLAAPAGVPAAVPAAAAAAAAVGAAATAEGSCTLSSMRWCWQQQQQHARQQEQQQRMQQLQQLRVDVAGVPGGGSGAAGGAGGSGSARAGGLELLHEAGMWGVYGPAGQQW</sequence>
<dbReference type="Proteomes" id="UP000256970">
    <property type="component" value="Unassembled WGS sequence"/>
</dbReference>
<evidence type="ECO:0008006" key="5">
    <source>
        <dbReference type="Google" id="ProtNLM"/>
    </source>
</evidence>
<name>A0A383W7K5_TETOB</name>
<gene>
    <name evidence="3" type="ORF">BQ4739_LOCUS13875</name>
</gene>
<accession>A0A383W7K5</accession>
<dbReference type="InterPro" id="IPR032675">
    <property type="entry name" value="LRR_dom_sf"/>
</dbReference>
<evidence type="ECO:0000256" key="2">
    <source>
        <dbReference type="SAM" id="MobiDB-lite"/>
    </source>
</evidence>
<evidence type="ECO:0000256" key="1">
    <source>
        <dbReference type="ARBA" id="ARBA00004430"/>
    </source>
</evidence>
<dbReference type="GO" id="GO:0005930">
    <property type="term" value="C:axoneme"/>
    <property type="evidence" value="ECO:0007669"/>
    <property type="project" value="UniProtKB-SubCell"/>
</dbReference>
<evidence type="ECO:0000313" key="3">
    <source>
        <dbReference type="EMBL" id="SZX73618.1"/>
    </source>
</evidence>